<dbReference type="Pfam" id="PF00014">
    <property type="entry name" value="Kunitz_BPTI"/>
    <property type="match status" value="2"/>
</dbReference>
<evidence type="ECO:0000256" key="7">
    <source>
        <dbReference type="ARBA" id="ARBA00022974"/>
    </source>
</evidence>
<reference evidence="12" key="1">
    <citation type="submission" date="2014-03" db="EMBL/GenBank/DDBJ databases">
        <title>The sialotranscriptome of Amblyomma triste, Amblyomma parvum and Amblyomma cajennense ticks, uncovered by 454-based RNA-seq.</title>
        <authorList>
            <person name="Garcia G.R."/>
            <person name="Gardinassi L.G."/>
            <person name="Ribeiro J.M."/>
            <person name="Anatrielo E."/>
            <person name="Ferreira B.R."/>
            <person name="Moreira H.N."/>
            <person name="Mafra C."/>
            <person name="Olegario M.M."/>
            <person name="Szabo P.J."/>
            <person name="Miranda-Santos I.K."/>
            <person name="Maruyama S.R."/>
        </authorList>
    </citation>
    <scope>NUCLEOTIDE SEQUENCE</scope>
    <source>
        <strain evidence="12">Araguapaz</strain>
        <tissue evidence="12">Salivary glands</tissue>
    </source>
</reference>
<dbReference type="PROSITE" id="PS50279">
    <property type="entry name" value="BPTI_KUNITZ_2"/>
    <property type="match status" value="2"/>
</dbReference>
<evidence type="ECO:0000256" key="10">
    <source>
        <dbReference type="SAM" id="SignalP"/>
    </source>
</evidence>
<keyword evidence="5" id="KW-0677">Repeat</keyword>
<dbReference type="PROSITE" id="PS00280">
    <property type="entry name" value="BPTI_KUNITZ_1"/>
    <property type="match status" value="2"/>
</dbReference>
<dbReference type="FunFam" id="4.10.410.10:FF:000020">
    <property type="entry name" value="Collagen, type VI, alpha 3"/>
    <property type="match status" value="1"/>
</dbReference>
<dbReference type="InterPro" id="IPR002223">
    <property type="entry name" value="Kunitz_BPTI"/>
</dbReference>
<evidence type="ECO:0000256" key="2">
    <source>
        <dbReference type="ARBA" id="ARBA00022525"/>
    </source>
</evidence>
<feature type="domain" description="BPTI/Kunitz inhibitor" evidence="11">
    <location>
        <begin position="27"/>
        <end position="77"/>
    </location>
</feature>
<name>A0A023FXT0_AMBPA</name>
<keyword evidence="8" id="KW-1015">Disulfide bond</keyword>
<dbReference type="AlphaFoldDB" id="A0A023FXT0"/>
<comment type="subcellular location">
    <subcellularLocation>
        <location evidence="1">Secreted</location>
        <location evidence="1">Extracellular space</location>
        <location evidence="1">Extracellular matrix</location>
    </subcellularLocation>
</comment>
<evidence type="ECO:0000256" key="4">
    <source>
        <dbReference type="ARBA" id="ARBA00022690"/>
    </source>
</evidence>
<dbReference type="SMART" id="SM00131">
    <property type="entry name" value="KU"/>
    <property type="match status" value="2"/>
</dbReference>
<feature type="domain" description="BPTI/Kunitz inhibitor" evidence="11">
    <location>
        <begin position="87"/>
        <end position="137"/>
    </location>
</feature>
<dbReference type="InterPro" id="IPR036880">
    <property type="entry name" value="Kunitz_BPTI_sf"/>
</dbReference>
<dbReference type="PANTHER" id="PTHR10083">
    <property type="entry name" value="KUNITZ-TYPE PROTEASE INHIBITOR-RELATED"/>
    <property type="match status" value="1"/>
</dbReference>
<protein>
    <submittedName>
        <fullName evidence="12">Putative bilaris</fullName>
    </submittedName>
</protein>
<sequence length="172" mass="18978">MKTPYLLILLGFLVSAQAASYETPQRCLKPPAVGPCKAKHGMWYYDPSKKACKGFIYGGCKGNSNRFGSEVKCQQTCLPGAPLKPVCSLKPAKGPCKARVFSWAYDSAADRCRLFVYGGCKGNANNFRNCIECMDRCSGKESKKAMKLCFKLTAREMKKYGIVRHPVVEGPE</sequence>
<keyword evidence="3" id="KW-0272">Extracellular matrix</keyword>
<keyword evidence="4" id="KW-0646">Protease inhibitor</keyword>
<dbReference type="FunFam" id="4.10.410.10:FF:000017">
    <property type="entry name" value="papilin isoform X2"/>
    <property type="match status" value="1"/>
</dbReference>
<dbReference type="SUPFAM" id="SSF57362">
    <property type="entry name" value="BPTI-like"/>
    <property type="match status" value="2"/>
</dbReference>
<dbReference type="GO" id="GO:0004867">
    <property type="term" value="F:serine-type endopeptidase inhibitor activity"/>
    <property type="evidence" value="ECO:0007669"/>
    <property type="project" value="UniProtKB-KW"/>
</dbReference>
<feature type="signal peptide" evidence="10">
    <location>
        <begin position="1"/>
        <end position="18"/>
    </location>
</feature>
<dbReference type="CDD" id="cd00109">
    <property type="entry name" value="Kunitz-type"/>
    <property type="match status" value="1"/>
</dbReference>
<proteinExistence type="evidence at transcript level"/>
<keyword evidence="6" id="KW-0722">Serine protease inhibitor</keyword>
<dbReference type="InterPro" id="IPR050098">
    <property type="entry name" value="TFPI/VKTCI-like"/>
</dbReference>
<evidence type="ECO:0000256" key="9">
    <source>
        <dbReference type="ARBA" id="ARBA00023180"/>
    </source>
</evidence>
<evidence type="ECO:0000313" key="12">
    <source>
        <dbReference type="EMBL" id="JAC26671.1"/>
    </source>
</evidence>
<accession>A0A023FXT0</accession>
<dbReference type="PRINTS" id="PR00759">
    <property type="entry name" value="BASICPTASE"/>
</dbReference>
<evidence type="ECO:0000256" key="8">
    <source>
        <dbReference type="ARBA" id="ARBA00023157"/>
    </source>
</evidence>
<dbReference type="Gene3D" id="4.10.410.10">
    <property type="entry name" value="Pancreatic trypsin inhibitor Kunitz domain"/>
    <property type="match status" value="2"/>
</dbReference>
<keyword evidence="2" id="KW-0964">Secreted</keyword>
<keyword evidence="10" id="KW-0732">Signal</keyword>
<evidence type="ECO:0000259" key="11">
    <source>
        <dbReference type="PROSITE" id="PS50279"/>
    </source>
</evidence>
<evidence type="ECO:0000256" key="3">
    <source>
        <dbReference type="ARBA" id="ARBA00022530"/>
    </source>
</evidence>
<evidence type="ECO:0000256" key="1">
    <source>
        <dbReference type="ARBA" id="ARBA00004498"/>
    </source>
</evidence>
<organism evidence="12">
    <name type="scientific">Amblyomma parvum</name>
    <name type="common">South American tick</name>
    <dbReference type="NCBI Taxonomy" id="251391"/>
    <lineage>
        <taxon>Eukaryota</taxon>
        <taxon>Metazoa</taxon>
        <taxon>Ecdysozoa</taxon>
        <taxon>Arthropoda</taxon>
        <taxon>Chelicerata</taxon>
        <taxon>Arachnida</taxon>
        <taxon>Acari</taxon>
        <taxon>Parasitiformes</taxon>
        <taxon>Ixodida</taxon>
        <taxon>Ixodoidea</taxon>
        <taxon>Ixodidae</taxon>
        <taxon>Amblyomminae</taxon>
        <taxon>Amblyomma</taxon>
    </lineage>
</organism>
<feature type="chain" id="PRO_5001521392" evidence="10">
    <location>
        <begin position="19"/>
        <end position="172"/>
    </location>
</feature>
<evidence type="ECO:0000256" key="6">
    <source>
        <dbReference type="ARBA" id="ARBA00022900"/>
    </source>
</evidence>
<evidence type="ECO:0000256" key="5">
    <source>
        <dbReference type="ARBA" id="ARBA00022737"/>
    </source>
</evidence>
<keyword evidence="9" id="KW-0325">Glycoprotein</keyword>
<dbReference type="PANTHER" id="PTHR10083:SF374">
    <property type="entry name" value="BPTI_KUNITZ INHIBITOR DOMAIN-CONTAINING PROTEIN"/>
    <property type="match status" value="1"/>
</dbReference>
<dbReference type="InterPro" id="IPR020901">
    <property type="entry name" value="Prtase_inh_Kunz-CS"/>
</dbReference>
<keyword evidence="7" id="KW-0654">Proteoglycan</keyword>
<dbReference type="GO" id="GO:0005615">
    <property type="term" value="C:extracellular space"/>
    <property type="evidence" value="ECO:0007669"/>
    <property type="project" value="TreeGrafter"/>
</dbReference>
<dbReference type="EMBL" id="GBBL01000649">
    <property type="protein sequence ID" value="JAC26671.1"/>
    <property type="molecule type" value="mRNA"/>
</dbReference>